<keyword evidence="1" id="KW-1133">Transmembrane helix</keyword>
<feature type="transmembrane region" description="Helical" evidence="1">
    <location>
        <begin position="29"/>
        <end position="47"/>
    </location>
</feature>
<evidence type="ECO:0000313" key="2">
    <source>
        <dbReference type="EMBL" id="DAF44726.1"/>
    </source>
</evidence>
<organism evidence="2">
    <name type="scientific">Podoviridae sp. ct8Lf7</name>
    <dbReference type="NCBI Taxonomy" id="2827723"/>
    <lineage>
        <taxon>Viruses</taxon>
        <taxon>Duplodnaviria</taxon>
        <taxon>Heunggongvirae</taxon>
        <taxon>Uroviricota</taxon>
        <taxon>Caudoviricetes</taxon>
    </lineage>
</organism>
<proteinExistence type="predicted"/>
<keyword evidence="1" id="KW-0472">Membrane</keyword>
<name>A0A8S5S150_9CAUD</name>
<sequence>MVGIYIKLFLSKVRKLLILRPKIILKVRLLNILAMLYMIRFTTIYFARCT</sequence>
<reference evidence="2" key="1">
    <citation type="journal article" date="2021" name="Proc. Natl. Acad. Sci. U.S.A.">
        <title>A Catalog of Tens of Thousands of Viruses from Human Metagenomes Reveals Hidden Associations with Chronic Diseases.</title>
        <authorList>
            <person name="Tisza M.J."/>
            <person name="Buck C.B."/>
        </authorList>
    </citation>
    <scope>NUCLEOTIDE SEQUENCE</scope>
    <source>
        <strain evidence="2">Ct8Lf7</strain>
    </source>
</reference>
<keyword evidence="1" id="KW-0812">Transmembrane</keyword>
<protein>
    <submittedName>
        <fullName evidence="2">Uncharacterized protein</fullName>
    </submittedName>
</protein>
<accession>A0A8S5S150</accession>
<dbReference type="EMBL" id="BK032511">
    <property type="protein sequence ID" value="DAF44726.1"/>
    <property type="molecule type" value="Genomic_DNA"/>
</dbReference>
<evidence type="ECO:0000256" key="1">
    <source>
        <dbReference type="SAM" id="Phobius"/>
    </source>
</evidence>